<gene>
    <name evidence="1" type="ORF">SAMN05216417_1286</name>
</gene>
<protein>
    <submittedName>
        <fullName evidence="1">TrfA protein</fullName>
    </submittedName>
</protein>
<organism evidence="1 2">
    <name type="scientific">Nitrosospira multiformis</name>
    <dbReference type="NCBI Taxonomy" id="1231"/>
    <lineage>
        <taxon>Bacteria</taxon>
        <taxon>Pseudomonadati</taxon>
        <taxon>Pseudomonadota</taxon>
        <taxon>Betaproteobacteria</taxon>
        <taxon>Nitrosomonadales</taxon>
        <taxon>Nitrosomonadaceae</taxon>
        <taxon>Nitrosospira</taxon>
    </lineage>
</organism>
<dbReference type="Proteomes" id="UP000182649">
    <property type="component" value="Unassembled WGS sequence"/>
</dbReference>
<evidence type="ECO:0000313" key="2">
    <source>
        <dbReference type="Proteomes" id="UP000182649"/>
    </source>
</evidence>
<evidence type="ECO:0000313" key="1">
    <source>
        <dbReference type="EMBL" id="SFU76851.1"/>
    </source>
</evidence>
<dbReference type="OrthoDB" id="8481003at2"/>
<sequence length="277" mass="31291">MEGKRKNKLTKEEMTGRIQALAQKRRTKEVIQLPICFDDKRATPNSFIRSALFSAVQAKDRAFLNGIDIESQDGITVNFKGEQLNQDDLTLWMALIHLTKGKPLGSVVTLSAHSILKAMDLSTGGDQHKQLHEGIRRLNGGSVQITHLKKKYIGTLIKEAFQDEETGHYAIVLNPNLIQLFGDTQWTAVDWQQRLVLRRKPLAQALHAYFSSHKNPFPVTLEFLRKLTGSRNTQPASFKRQCRVALENLVAIGFLQDFGFQDDNVIVQRAMQQLEAG</sequence>
<dbReference type="EMBL" id="FPBZ01000028">
    <property type="protein sequence ID" value="SFU76851.1"/>
    <property type="molecule type" value="Genomic_DNA"/>
</dbReference>
<reference evidence="1 2" key="1">
    <citation type="submission" date="2016-10" db="EMBL/GenBank/DDBJ databases">
        <authorList>
            <person name="de Groot N.N."/>
        </authorList>
    </citation>
    <scope>NUCLEOTIDE SEQUENCE [LARGE SCALE GENOMIC DNA]</scope>
    <source>
        <strain evidence="1 2">Nl14</strain>
    </source>
</reference>
<dbReference type="Pfam" id="PF07042">
    <property type="entry name" value="TrfA"/>
    <property type="match status" value="1"/>
</dbReference>
<proteinExistence type="predicted"/>
<accession>A0A1I7IVF7</accession>
<dbReference type="RefSeq" id="WP_074975992.1">
    <property type="nucleotide sequence ID" value="NZ_FPBZ01000028.1"/>
</dbReference>
<name>A0A1I7IVF7_9PROT</name>
<dbReference type="AlphaFoldDB" id="A0A1I7IVF7"/>
<dbReference type="InterPro" id="IPR010751">
    <property type="entry name" value="TrfA"/>
</dbReference>